<dbReference type="RefSeq" id="WP_369221080.1">
    <property type="nucleotide sequence ID" value="NZ_CP163441.1"/>
</dbReference>
<evidence type="ECO:0000313" key="4">
    <source>
        <dbReference type="EMBL" id="XDQ41428.1"/>
    </source>
</evidence>
<dbReference type="AlphaFoldDB" id="A0AB39QDN5"/>
<feature type="region of interest" description="Disordered" evidence="2">
    <location>
        <begin position="117"/>
        <end position="160"/>
    </location>
</feature>
<organism evidence="4">
    <name type="scientific">Streptomyces sp. R39</name>
    <dbReference type="NCBI Taxonomy" id="3238631"/>
    <lineage>
        <taxon>Bacteria</taxon>
        <taxon>Bacillati</taxon>
        <taxon>Actinomycetota</taxon>
        <taxon>Actinomycetes</taxon>
        <taxon>Kitasatosporales</taxon>
        <taxon>Streptomycetaceae</taxon>
        <taxon>Streptomyces</taxon>
    </lineage>
</organism>
<dbReference type="GO" id="GO:0016627">
    <property type="term" value="F:oxidoreductase activity, acting on the CH-CH group of donors"/>
    <property type="evidence" value="ECO:0007669"/>
    <property type="project" value="InterPro"/>
</dbReference>
<reference evidence="4" key="1">
    <citation type="submission" date="2024-07" db="EMBL/GenBank/DDBJ databases">
        <authorList>
            <person name="Yu S.T."/>
        </authorList>
    </citation>
    <scope>NUCLEOTIDE SEQUENCE</scope>
    <source>
        <strain evidence="4">R39</strain>
    </source>
</reference>
<feature type="compositionally biased region" description="Basic residues" evidence="2">
    <location>
        <begin position="127"/>
        <end position="145"/>
    </location>
</feature>
<dbReference type="InterPro" id="IPR013107">
    <property type="entry name" value="Acyl-CoA_DH_C"/>
</dbReference>
<keyword evidence="1" id="KW-0560">Oxidoreductase</keyword>
<evidence type="ECO:0000256" key="1">
    <source>
        <dbReference type="ARBA" id="ARBA00023002"/>
    </source>
</evidence>
<evidence type="ECO:0000256" key="2">
    <source>
        <dbReference type="SAM" id="MobiDB-lite"/>
    </source>
</evidence>
<dbReference type="EMBL" id="CP163441">
    <property type="protein sequence ID" value="XDQ41428.1"/>
    <property type="molecule type" value="Genomic_DNA"/>
</dbReference>
<dbReference type="InterPro" id="IPR036250">
    <property type="entry name" value="AcylCo_DH-like_C"/>
</dbReference>
<dbReference type="SUPFAM" id="SSF47203">
    <property type="entry name" value="Acyl-CoA dehydrogenase C-terminal domain-like"/>
    <property type="match status" value="1"/>
</dbReference>
<sequence length="219" mass="23724">MLPIRLSRARQRIDTAQAMLSHVDDVYMPLFERERGGPSWQLLVNALKVTASEQCPAAVDELIELIGLCHGYLRHQPLGLERALRDLRSASLNCGNELAVNPATGCFSHHDRALNDLPGRAQARVPGRPRRRCGPHRHRRRTGRRRLPEPSSGGSSLFAGARTSQAYVGIPQACAMRRPCGGSTTGGVVSLPPKRAGICHCRGEGVSAATRGASSEARK</sequence>
<dbReference type="Gene3D" id="1.20.140.10">
    <property type="entry name" value="Butyryl-CoA Dehydrogenase, subunit A, domain 3"/>
    <property type="match status" value="1"/>
</dbReference>
<proteinExistence type="predicted"/>
<dbReference type="Pfam" id="PF08028">
    <property type="entry name" value="Acyl-CoA_dh_2"/>
    <property type="match status" value="1"/>
</dbReference>
<accession>A0AB39QDN5</accession>
<gene>
    <name evidence="4" type="ORF">AB5J52_03565</name>
</gene>
<protein>
    <recommendedName>
        <fullName evidence="3">Acyl-CoA dehydrogenase C-terminal domain-containing protein</fullName>
    </recommendedName>
</protein>
<feature type="domain" description="Acyl-CoA dehydrogenase C-terminal" evidence="3">
    <location>
        <begin position="4"/>
        <end position="89"/>
    </location>
</feature>
<evidence type="ECO:0000259" key="3">
    <source>
        <dbReference type="Pfam" id="PF08028"/>
    </source>
</evidence>
<name>A0AB39QDN5_9ACTN</name>